<dbReference type="Gene3D" id="3.40.50.1110">
    <property type="entry name" value="SGNH hydrolase"/>
    <property type="match status" value="1"/>
</dbReference>
<accession>A0A4U3LRY5</accession>
<feature type="region of interest" description="Disordered" evidence="1">
    <location>
        <begin position="594"/>
        <end position="617"/>
    </location>
</feature>
<dbReference type="InterPro" id="IPR010037">
    <property type="entry name" value="FkbH_domain"/>
</dbReference>
<dbReference type="InterPro" id="IPR036412">
    <property type="entry name" value="HAD-like_sf"/>
</dbReference>
<dbReference type="EMBL" id="SZQA01000070">
    <property type="protein sequence ID" value="TKK78715.1"/>
    <property type="molecule type" value="Genomic_DNA"/>
</dbReference>
<evidence type="ECO:0000313" key="3">
    <source>
        <dbReference type="Proteomes" id="UP000308705"/>
    </source>
</evidence>
<protein>
    <submittedName>
        <fullName evidence="2">HAD-IIIC family phosphatase</fullName>
    </submittedName>
</protein>
<reference evidence="2 3" key="1">
    <citation type="submission" date="2019-04" db="EMBL/GenBank/DDBJ databases">
        <title>Herbidospora sp. NEAU-GS14.nov., a novel actinomycete isolated from soil.</title>
        <authorList>
            <person name="Han L."/>
        </authorList>
    </citation>
    <scope>NUCLEOTIDE SEQUENCE [LARGE SCALE GENOMIC DNA]</scope>
    <source>
        <strain evidence="2 3">NEAU-GS14</strain>
    </source>
</reference>
<dbReference type="OrthoDB" id="323926at2"/>
<dbReference type="Gene3D" id="3.40.630.30">
    <property type="match status" value="1"/>
</dbReference>
<name>A0A4U3LRY5_9ACTN</name>
<dbReference type="InterPro" id="IPR010033">
    <property type="entry name" value="HAD_SF_ppase_IIIC"/>
</dbReference>
<dbReference type="SUPFAM" id="SSF56784">
    <property type="entry name" value="HAD-like"/>
    <property type="match status" value="1"/>
</dbReference>
<sequence>MSDLPPAAEWPSVRGLLAELPDDALPRAGRFLARLDPAEVLAAHPATPLVSLYVTGHGTLAALRPALTVELARHGLLAAITLADFDAWVRDLADPGSDLYATLGKADGPAFALAVLGPEIVAAELPLPWRADDAARVLDAKIELIEKLAGTFAATANGATLVLNTLPLPRELTAQLLDRRDRAALGAAWREANARLLRLDRPEVAVVDLDPLLAEGVCARDPRQSVYAKAHLTDDLLAAYAREAAHLARQAAGAAKKVLVLDLDETVWGGVLGEVGPEGVEVAEGYRGEAFTRFQRVVRQLGSQGVLVAAVSKNDPGPVAGVLRDHPGMTLRDGDFVQVRANWRPKHDNLAELAADLNLGADSFVFADDSPFERGLVRRELPGVAVVDLTDEPALHVAALLRDGWFDVPRLTSEDLARPARYREEDARRGFLESFDSLDGYLAELGTEVRLAPAAPAQLDRVSQLTLRTNQFNLTTRRLSPAEVRDLAGDPDARVLAIASADRFGEHGLVGAVLLRRDGGVLRVENFLLSCRVFARGIEQAVLGAVLEHARRSAAREVRAAYRRTAKNGRVAGFYPEAGFATVHADEAGAEFRHDLTRPPEPVPHIRLSADFGGQQP</sequence>
<organism evidence="2 3">
    <name type="scientific">Herbidospora galbida</name>
    <dbReference type="NCBI Taxonomy" id="2575442"/>
    <lineage>
        <taxon>Bacteria</taxon>
        <taxon>Bacillati</taxon>
        <taxon>Actinomycetota</taxon>
        <taxon>Actinomycetes</taxon>
        <taxon>Streptosporangiales</taxon>
        <taxon>Streptosporangiaceae</taxon>
        <taxon>Herbidospora</taxon>
    </lineage>
</organism>
<dbReference type="NCBIfam" id="TIGR01686">
    <property type="entry name" value="FkbH"/>
    <property type="match status" value="1"/>
</dbReference>
<proteinExistence type="predicted"/>
<dbReference type="AlphaFoldDB" id="A0A4U3LRY5"/>
<dbReference type="Proteomes" id="UP000308705">
    <property type="component" value="Unassembled WGS sequence"/>
</dbReference>
<dbReference type="NCBIfam" id="TIGR01681">
    <property type="entry name" value="HAD-SF-IIIC"/>
    <property type="match status" value="1"/>
</dbReference>
<comment type="caution">
    <text evidence="2">The sequence shown here is derived from an EMBL/GenBank/DDBJ whole genome shotgun (WGS) entry which is preliminary data.</text>
</comment>
<dbReference type="InterPro" id="IPR036514">
    <property type="entry name" value="SGNH_hydro_sf"/>
</dbReference>
<dbReference type="InterPro" id="IPR023214">
    <property type="entry name" value="HAD_sf"/>
</dbReference>
<gene>
    <name evidence="2" type="ORF">FDA94_37420</name>
</gene>
<keyword evidence="3" id="KW-1185">Reference proteome</keyword>
<evidence type="ECO:0000256" key="1">
    <source>
        <dbReference type="SAM" id="MobiDB-lite"/>
    </source>
</evidence>
<dbReference type="Gene3D" id="3.40.50.1000">
    <property type="entry name" value="HAD superfamily/HAD-like"/>
    <property type="match status" value="1"/>
</dbReference>
<dbReference type="RefSeq" id="WP_137251758.1">
    <property type="nucleotide sequence ID" value="NZ_SZQA01000070.1"/>
</dbReference>
<evidence type="ECO:0000313" key="2">
    <source>
        <dbReference type="EMBL" id="TKK78715.1"/>
    </source>
</evidence>